<dbReference type="AlphaFoldDB" id="A0A921DR93"/>
<reference evidence="3" key="1">
    <citation type="journal article" date="2021" name="PeerJ">
        <title>Extensive microbial diversity within the chicken gut microbiome revealed by metagenomics and culture.</title>
        <authorList>
            <person name="Gilroy R."/>
            <person name="Ravi A."/>
            <person name="Getino M."/>
            <person name="Pursley I."/>
            <person name="Horton D.L."/>
            <person name="Alikhan N.F."/>
            <person name="Baker D."/>
            <person name="Gharbi K."/>
            <person name="Hall N."/>
            <person name="Watson M."/>
            <person name="Adriaenssens E.M."/>
            <person name="Foster-Nyarko E."/>
            <person name="Jarju S."/>
            <person name="Secka A."/>
            <person name="Antonio M."/>
            <person name="Oren A."/>
            <person name="Chaudhuri R.R."/>
            <person name="La Ragione R."/>
            <person name="Hildebrand F."/>
            <person name="Pallen M.J."/>
        </authorList>
    </citation>
    <scope>NUCLEOTIDE SEQUENCE</scope>
    <source>
        <strain evidence="3">ChiGjej2B2-19336</strain>
    </source>
</reference>
<organism evidence="3 4">
    <name type="scientific">Mailhella massiliensis</name>
    <dbReference type="NCBI Taxonomy" id="1903261"/>
    <lineage>
        <taxon>Bacteria</taxon>
        <taxon>Pseudomonadati</taxon>
        <taxon>Thermodesulfobacteriota</taxon>
        <taxon>Desulfovibrionia</taxon>
        <taxon>Desulfovibrionales</taxon>
        <taxon>Desulfovibrionaceae</taxon>
        <taxon>Mailhella</taxon>
    </lineage>
</organism>
<evidence type="ECO:0000256" key="1">
    <source>
        <dbReference type="SAM" id="MobiDB-lite"/>
    </source>
</evidence>
<dbReference type="Proteomes" id="UP000698963">
    <property type="component" value="Unassembled WGS sequence"/>
</dbReference>
<reference evidence="3" key="2">
    <citation type="submission" date="2021-09" db="EMBL/GenBank/DDBJ databases">
        <authorList>
            <person name="Gilroy R."/>
        </authorList>
    </citation>
    <scope>NUCLEOTIDE SEQUENCE</scope>
    <source>
        <strain evidence="3">ChiGjej2B2-19336</strain>
    </source>
</reference>
<dbReference type="InterPro" id="IPR052909">
    <property type="entry name" value="Transposase_6_like"/>
</dbReference>
<feature type="domain" description="Insertion element IS402-like" evidence="2">
    <location>
        <begin position="6"/>
        <end position="90"/>
    </location>
</feature>
<gene>
    <name evidence="3" type="ORF">K8W16_03720</name>
</gene>
<name>A0A921DR93_9BACT</name>
<dbReference type="InterPro" id="IPR025161">
    <property type="entry name" value="IS402-like_dom"/>
</dbReference>
<dbReference type="RefSeq" id="WP_304121255.1">
    <property type="nucleotide sequence ID" value="NZ_DYZA01000068.1"/>
</dbReference>
<evidence type="ECO:0000313" key="3">
    <source>
        <dbReference type="EMBL" id="HJD96738.1"/>
    </source>
</evidence>
<sequence length="174" mass="19715">MKFWEISDSFWEAVKPLIPETVRDPEKVYQRISGGGRKPLDQRKVFSAIIYVLKTGTQWKSLPKELYGSPSSIHAYFKKWEAQGFFSELWKKGLAEFEEMKGIAWEWTLDTTRGAKPAAQGAGKGGASLPDGHAGPDAPEEYRIWRPVISRRSRERAKALCDKATALFTDTFKS</sequence>
<proteinExistence type="predicted"/>
<protein>
    <submittedName>
        <fullName evidence="3">Transposase</fullName>
    </submittedName>
</protein>
<accession>A0A921DR93</accession>
<dbReference type="Pfam" id="PF13340">
    <property type="entry name" value="DUF4096"/>
    <property type="match status" value="1"/>
</dbReference>
<dbReference type="PANTHER" id="PTHR46637:SF1">
    <property type="entry name" value="BLL5188 PROTEIN"/>
    <property type="match status" value="1"/>
</dbReference>
<comment type="caution">
    <text evidence="3">The sequence shown here is derived from an EMBL/GenBank/DDBJ whole genome shotgun (WGS) entry which is preliminary data.</text>
</comment>
<evidence type="ECO:0000313" key="4">
    <source>
        <dbReference type="Proteomes" id="UP000698963"/>
    </source>
</evidence>
<evidence type="ECO:0000259" key="2">
    <source>
        <dbReference type="Pfam" id="PF13340"/>
    </source>
</evidence>
<dbReference type="PANTHER" id="PTHR46637">
    <property type="entry name" value="TIS1421-TRANSPOSASE PROTEIN A"/>
    <property type="match status" value="1"/>
</dbReference>
<dbReference type="EMBL" id="DYZA01000068">
    <property type="protein sequence ID" value="HJD96738.1"/>
    <property type="molecule type" value="Genomic_DNA"/>
</dbReference>
<feature type="region of interest" description="Disordered" evidence="1">
    <location>
        <begin position="115"/>
        <end position="139"/>
    </location>
</feature>